<dbReference type="Proteomes" id="UP001159292">
    <property type="component" value="Unassembled WGS sequence"/>
</dbReference>
<feature type="transmembrane region" description="Helical" evidence="11">
    <location>
        <begin position="38"/>
        <end position="65"/>
    </location>
</feature>
<feature type="transmembrane region" description="Helical" evidence="11">
    <location>
        <begin position="77"/>
        <end position="95"/>
    </location>
</feature>
<evidence type="ECO:0000256" key="3">
    <source>
        <dbReference type="ARBA" id="ARBA00022448"/>
    </source>
</evidence>
<dbReference type="GO" id="GO:0015774">
    <property type="term" value="P:polysaccharide transport"/>
    <property type="evidence" value="ECO:0007669"/>
    <property type="project" value="UniProtKB-KW"/>
</dbReference>
<feature type="domain" description="ABC transmembrane type-2" evidence="12">
    <location>
        <begin position="39"/>
        <end position="264"/>
    </location>
</feature>
<evidence type="ECO:0000256" key="8">
    <source>
        <dbReference type="ARBA" id="ARBA00022989"/>
    </source>
</evidence>
<comment type="subcellular location">
    <subcellularLocation>
        <location evidence="11">Cell inner membrane</location>
        <topology evidence="11">Multi-pass membrane protein</topology>
    </subcellularLocation>
    <subcellularLocation>
        <location evidence="1">Cell membrane</location>
        <topology evidence="1">Multi-pass membrane protein</topology>
    </subcellularLocation>
</comment>
<evidence type="ECO:0000256" key="11">
    <source>
        <dbReference type="RuleBase" id="RU361157"/>
    </source>
</evidence>
<evidence type="ECO:0000256" key="6">
    <source>
        <dbReference type="ARBA" id="ARBA00022692"/>
    </source>
</evidence>
<dbReference type="EMBL" id="JAOEET010000037">
    <property type="protein sequence ID" value="MDH0568381.1"/>
    <property type="molecule type" value="Genomic_DNA"/>
</dbReference>
<evidence type="ECO:0000256" key="7">
    <source>
        <dbReference type="ARBA" id="ARBA00022903"/>
    </source>
</evidence>
<evidence type="ECO:0000313" key="13">
    <source>
        <dbReference type="EMBL" id="MDH0568381.1"/>
    </source>
</evidence>
<evidence type="ECO:0000256" key="10">
    <source>
        <dbReference type="ARBA" id="ARBA00023136"/>
    </source>
</evidence>
<feature type="transmembrane region" description="Helical" evidence="11">
    <location>
        <begin position="116"/>
        <end position="141"/>
    </location>
</feature>
<keyword evidence="10 11" id="KW-0472">Membrane</keyword>
<keyword evidence="4 11" id="KW-1003">Cell membrane</keyword>
<feature type="transmembrane region" description="Helical" evidence="11">
    <location>
        <begin position="187"/>
        <end position="205"/>
    </location>
</feature>
<evidence type="ECO:0000256" key="2">
    <source>
        <dbReference type="ARBA" id="ARBA00007783"/>
    </source>
</evidence>
<keyword evidence="5" id="KW-0762">Sugar transport</keyword>
<dbReference type="AlphaFoldDB" id="A0AB35L1Q8"/>
<sequence>MRHFSASPIEMFANLWRHRDLIKASAKREVLGRYRGSFLGLLWSFFNPLFMLAVYTFVFSVVFQARWGGGSGSKTEFALVLFAGLLVFNLFAECINRAPGLVLANPNYVKKVVFPLEILPFVGLLSALFHTLISLGVWLIAYTLFFGIPHLTVFYLPLVLLPFCLFLMGLSWALASLGVFLRDVSQFIGLLTTALMFLSPIFYPATALPEDYRRILYLNPLTTVVEQTRDVLFWGKTPDLFMLGIYCVVTLGIAWLGFAWFQKTRKGFADVL</sequence>
<keyword evidence="7" id="KW-0972">Capsule biogenesis/degradation</keyword>
<keyword evidence="9" id="KW-0625">Polysaccharide transport</keyword>
<keyword evidence="3 11" id="KW-0813">Transport</keyword>
<protein>
    <recommendedName>
        <fullName evidence="11">Transport permease protein</fullName>
    </recommendedName>
</protein>
<comment type="caution">
    <text evidence="13">The sequence shown here is derived from an EMBL/GenBank/DDBJ whole genome shotgun (WGS) entry which is preliminary data.</text>
</comment>
<accession>A0AB35L1Q8</accession>
<feature type="transmembrane region" description="Helical" evidence="11">
    <location>
        <begin position="240"/>
        <end position="261"/>
    </location>
</feature>
<dbReference type="Pfam" id="PF01061">
    <property type="entry name" value="ABC2_membrane"/>
    <property type="match status" value="1"/>
</dbReference>
<dbReference type="PROSITE" id="PS51012">
    <property type="entry name" value="ABC_TM2"/>
    <property type="match status" value="1"/>
</dbReference>
<evidence type="ECO:0000313" key="14">
    <source>
        <dbReference type="Proteomes" id="UP001159292"/>
    </source>
</evidence>
<reference evidence="13" key="1">
    <citation type="submission" date="2022-09" db="EMBL/GenBank/DDBJ databases">
        <title>Intensive care unit water sources are persistently colonized with multi-drug resistant bacteria and are the site of extensive horizontal gene transfer of antibiotic resistance genes.</title>
        <authorList>
            <person name="Diorio-Toth L."/>
        </authorList>
    </citation>
    <scope>NUCLEOTIDE SEQUENCE</scope>
    <source>
        <strain evidence="13">GD04000</strain>
    </source>
</reference>
<keyword evidence="8 11" id="KW-1133">Transmembrane helix</keyword>
<comment type="similarity">
    <text evidence="2 11">Belongs to the ABC-2 integral membrane protein family.</text>
</comment>
<dbReference type="InterPro" id="IPR047817">
    <property type="entry name" value="ABC2_TM_bact-type"/>
</dbReference>
<dbReference type="PRINTS" id="PR00164">
    <property type="entry name" value="ABC2TRNSPORT"/>
</dbReference>
<dbReference type="GO" id="GO:0043190">
    <property type="term" value="C:ATP-binding cassette (ABC) transporter complex"/>
    <property type="evidence" value="ECO:0007669"/>
    <property type="project" value="InterPro"/>
</dbReference>
<organism evidence="13 14">
    <name type="scientific">Ectopseudomonas oleovorans</name>
    <name type="common">Pseudomonas oleovorans</name>
    <dbReference type="NCBI Taxonomy" id="301"/>
    <lineage>
        <taxon>Bacteria</taxon>
        <taxon>Pseudomonadati</taxon>
        <taxon>Pseudomonadota</taxon>
        <taxon>Gammaproteobacteria</taxon>
        <taxon>Pseudomonadales</taxon>
        <taxon>Pseudomonadaceae</taxon>
        <taxon>Ectopseudomonas</taxon>
    </lineage>
</organism>
<keyword evidence="6 11" id="KW-0812">Transmembrane</keyword>
<proteinExistence type="inferred from homology"/>
<dbReference type="PANTHER" id="PTHR30413">
    <property type="entry name" value="INNER MEMBRANE TRANSPORT PERMEASE"/>
    <property type="match status" value="1"/>
</dbReference>
<feature type="transmembrane region" description="Helical" evidence="11">
    <location>
        <begin position="153"/>
        <end position="175"/>
    </location>
</feature>
<name>A0AB35L1Q8_ECTOL</name>
<dbReference type="PIRSF" id="PIRSF006648">
    <property type="entry name" value="DrrB"/>
    <property type="match status" value="1"/>
</dbReference>
<evidence type="ECO:0000259" key="12">
    <source>
        <dbReference type="PROSITE" id="PS51012"/>
    </source>
</evidence>
<dbReference type="GO" id="GO:0015920">
    <property type="term" value="P:lipopolysaccharide transport"/>
    <property type="evidence" value="ECO:0007669"/>
    <property type="project" value="TreeGrafter"/>
</dbReference>
<evidence type="ECO:0000256" key="4">
    <source>
        <dbReference type="ARBA" id="ARBA00022475"/>
    </source>
</evidence>
<gene>
    <name evidence="13" type="ORF">N7671_14315</name>
</gene>
<evidence type="ECO:0000256" key="1">
    <source>
        <dbReference type="ARBA" id="ARBA00004651"/>
    </source>
</evidence>
<dbReference type="GO" id="GO:0140359">
    <property type="term" value="F:ABC-type transporter activity"/>
    <property type="evidence" value="ECO:0007669"/>
    <property type="project" value="InterPro"/>
</dbReference>
<evidence type="ECO:0000256" key="5">
    <source>
        <dbReference type="ARBA" id="ARBA00022597"/>
    </source>
</evidence>
<dbReference type="InterPro" id="IPR000412">
    <property type="entry name" value="ABC_2_transport"/>
</dbReference>
<evidence type="ECO:0000256" key="9">
    <source>
        <dbReference type="ARBA" id="ARBA00023047"/>
    </source>
</evidence>
<dbReference type="InterPro" id="IPR013525">
    <property type="entry name" value="ABC2_TM"/>
</dbReference>
<dbReference type="RefSeq" id="WP_280087339.1">
    <property type="nucleotide sequence ID" value="NZ_JAOEET010000037.1"/>
</dbReference>
<dbReference type="PANTHER" id="PTHR30413:SF10">
    <property type="entry name" value="CAPSULE POLYSACCHARIDE EXPORT INNER-MEMBRANE PROTEIN CTRC"/>
    <property type="match status" value="1"/>
</dbReference>